<dbReference type="InterPro" id="IPR001611">
    <property type="entry name" value="Leu-rich_rpt"/>
</dbReference>
<dbReference type="SUPFAM" id="SSF52058">
    <property type="entry name" value="L domain-like"/>
    <property type="match status" value="1"/>
</dbReference>
<dbReference type="Pfam" id="PF13855">
    <property type="entry name" value="LRR_8"/>
    <property type="match status" value="1"/>
</dbReference>
<dbReference type="Gene3D" id="3.80.10.10">
    <property type="entry name" value="Ribonuclease Inhibitor"/>
    <property type="match status" value="1"/>
</dbReference>
<name>A0ABR3MHN3_9TELE</name>
<feature type="compositionally biased region" description="Low complexity" evidence="3">
    <location>
        <begin position="270"/>
        <end position="280"/>
    </location>
</feature>
<sequence>MPFLSQNWARSTVPKPSQIRQPLLGQSRLTSGLPLPAHSRFSHCIHLLLCTESEVFLPSVTSEEQHVKMSKGKVENIKDKIDGNELDLSLSNLTEVPVKELAAFPKATVLDLSCNNLTILNPEFCSLTHLIKVDLSKNQLVCLPEEIWQLRNLQHLDLYNNKLKMLPLGFSQLKSLKWLDLKDNPLESTLAKAAGDCLDEKQCKQCASRVLQHMKVLQEEAEKERELKLLKEREREKKKEAKQREKEAREKEAQKKKKAEEKERKRKEYQAQMAALAAQEQPKKKKEEKKKRAAQNQGKKTASASVPKAKRSICSLFFSLLLKLLLLLIVGVASVIAVCQLTELRKEAFCVPLNVHFEETVRWAQGLEVVQQVIQKVSELRT</sequence>
<dbReference type="PROSITE" id="PS51450">
    <property type="entry name" value="LRR"/>
    <property type="match status" value="1"/>
</dbReference>
<keyword evidence="6" id="KW-1185">Reference proteome</keyword>
<reference evidence="5 6" key="1">
    <citation type="submission" date="2023-09" db="EMBL/GenBank/DDBJ databases">
        <authorList>
            <person name="Wang M."/>
        </authorList>
    </citation>
    <scope>NUCLEOTIDE SEQUENCE [LARGE SCALE GENOMIC DNA]</scope>
    <source>
        <strain evidence="5">GT-2023</strain>
        <tissue evidence="5">Liver</tissue>
    </source>
</reference>
<evidence type="ECO:0000256" key="3">
    <source>
        <dbReference type="SAM" id="MobiDB-lite"/>
    </source>
</evidence>
<evidence type="ECO:0000256" key="2">
    <source>
        <dbReference type="ARBA" id="ARBA00022737"/>
    </source>
</evidence>
<protein>
    <recommendedName>
        <fullName evidence="7">Leucine rich repeat containing 59</fullName>
    </recommendedName>
</protein>
<organism evidence="5 6">
    <name type="scientific">Cirrhinus molitorella</name>
    <name type="common">mud carp</name>
    <dbReference type="NCBI Taxonomy" id="172907"/>
    <lineage>
        <taxon>Eukaryota</taxon>
        <taxon>Metazoa</taxon>
        <taxon>Chordata</taxon>
        <taxon>Craniata</taxon>
        <taxon>Vertebrata</taxon>
        <taxon>Euteleostomi</taxon>
        <taxon>Actinopterygii</taxon>
        <taxon>Neopterygii</taxon>
        <taxon>Teleostei</taxon>
        <taxon>Ostariophysi</taxon>
        <taxon>Cypriniformes</taxon>
        <taxon>Cyprinidae</taxon>
        <taxon>Labeoninae</taxon>
        <taxon>Labeonini</taxon>
        <taxon>Cirrhinus</taxon>
    </lineage>
</organism>
<keyword evidence="4" id="KW-0472">Membrane</keyword>
<evidence type="ECO:0000313" key="5">
    <source>
        <dbReference type="EMBL" id="KAL1264574.1"/>
    </source>
</evidence>
<keyword evidence="2" id="KW-0677">Repeat</keyword>
<keyword evidence="4" id="KW-1133">Transmembrane helix</keyword>
<dbReference type="InterPro" id="IPR003591">
    <property type="entry name" value="Leu-rich_rpt_typical-subtyp"/>
</dbReference>
<comment type="caution">
    <text evidence="5">The sequence shown here is derived from an EMBL/GenBank/DDBJ whole genome shotgun (WGS) entry which is preliminary data.</text>
</comment>
<dbReference type="InterPro" id="IPR050216">
    <property type="entry name" value="LRR_domain-containing"/>
</dbReference>
<dbReference type="PANTHER" id="PTHR48051">
    <property type="match status" value="1"/>
</dbReference>
<feature type="region of interest" description="Disordered" evidence="3">
    <location>
        <begin position="235"/>
        <end position="304"/>
    </location>
</feature>
<feature type="compositionally biased region" description="Basic residues" evidence="3">
    <location>
        <begin position="283"/>
        <end position="293"/>
    </location>
</feature>
<evidence type="ECO:0000313" key="6">
    <source>
        <dbReference type="Proteomes" id="UP001558613"/>
    </source>
</evidence>
<feature type="compositionally biased region" description="Basic and acidic residues" evidence="3">
    <location>
        <begin position="235"/>
        <end position="269"/>
    </location>
</feature>
<feature type="transmembrane region" description="Helical" evidence="4">
    <location>
        <begin position="316"/>
        <end position="339"/>
    </location>
</feature>
<evidence type="ECO:0000256" key="4">
    <source>
        <dbReference type="SAM" id="Phobius"/>
    </source>
</evidence>
<keyword evidence="4" id="KW-0812">Transmembrane</keyword>
<dbReference type="PANTHER" id="PTHR48051:SF42">
    <property type="entry name" value="LEUCINE-RICH REPEAT-CONTAINING PROTEIN 18-LIKE"/>
    <property type="match status" value="1"/>
</dbReference>
<dbReference type="InterPro" id="IPR032675">
    <property type="entry name" value="LRR_dom_sf"/>
</dbReference>
<dbReference type="EMBL" id="JAYMGO010000012">
    <property type="protein sequence ID" value="KAL1264574.1"/>
    <property type="molecule type" value="Genomic_DNA"/>
</dbReference>
<gene>
    <name evidence="5" type="ORF">QQF64_004929</name>
</gene>
<dbReference type="SMART" id="SM00369">
    <property type="entry name" value="LRR_TYP"/>
    <property type="match status" value="4"/>
</dbReference>
<proteinExistence type="predicted"/>
<evidence type="ECO:0000256" key="1">
    <source>
        <dbReference type="ARBA" id="ARBA00022614"/>
    </source>
</evidence>
<dbReference type="Proteomes" id="UP001558613">
    <property type="component" value="Unassembled WGS sequence"/>
</dbReference>
<evidence type="ECO:0008006" key="7">
    <source>
        <dbReference type="Google" id="ProtNLM"/>
    </source>
</evidence>
<keyword evidence="1" id="KW-0433">Leucine-rich repeat</keyword>
<accession>A0ABR3MHN3</accession>